<dbReference type="Pfam" id="PF11799">
    <property type="entry name" value="IMS_C"/>
    <property type="match status" value="1"/>
</dbReference>
<dbReference type="Pfam" id="PF00817">
    <property type="entry name" value="IMS"/>
    <property type="match status" value="1"/>
</dbReference>
<evidence type="ECO:0000313" key="9">
    <source>
        <dbReference type="EMBL" id="NYD88474.1"/>
    </source>
</evidence>
<dbReference type="PANTHER" id="PTHR35369">
    <property type="entry name" value="BLR3025 PROTEIN-RELATED"/>
    <property type="match status" value="1"/>
</dbReference>
<dbReference type="Pfam" id="PF20114">
    <property type="entry name" value="DUF6504"/>
    <property type="match status" value="1"/>
</dbReference>
<feature type="domain" description="DUF6504" evidence="8">
    <location>
        <begin position="438"/>
        <end position="517"/>
    </location>
</feature>
<dbReference type="InterPro" id="IPR043502">
    <property type="entry name" value="DNA/RNA_pol_sf"/>
</dbReference>
<dbReference type="RefSeq" id="WP_218845341.1">
    <property type="nucleotide sequence ID" value="NZ_JACCBY010000001.1"/>
</dbReference>
<dbReference type="GO" id="GO:0006281">
    <property type="term" value="P:DNA repair"/>
    <property type="evidence" value="ECO:0007669"/>
    <property type="project" value="InterPro"/>
</dbReference>
<keyword evidence="3" id="KW-0227">DNA damage</keyword>
<comment type="subunit">
    <text evidence="1">Monomer.</text>
</comment>
<dbReference type="EMBL" id="JACCBY010000001">
    <property type="protein sequence ID" value="NYD88474.1"/>
    <property type="molecule type" value="Genomic_DNA"/>
</dbReference>
<evidence type="ECO:0000256" key="3">
    <source>
        <dbReference type="ARBA" id="ARBA00022763"/>
    </source>
</evidence>
<evidence type="ECO:0000259" key="6">
    <source>
        <dbReference type="Pfam" id="PF00817"/>
    </source>
</evidence>
<dbReference type="InterPro" id="IPR017961">
    <property type="entry name" value="DNA_pol_Y-fam_little_finger"/>
</dbReference>
<comment type="catalytic activity">
    <reaction evidence="5">
        <text>DNA(n) + a 2'-deoxyribonucleoside 5'-triphosphate = DNA(n+1) + diphosphate</text>
        <dbReference type="Rhea" id="RHEA:22508"/>
        <dbReference type="Rhea" id="RHEA-COMP:17339"/>
        <dbReference type="Rhea" id="RHEA-COMP:17340"/>
        <dbReference type="ChEBI" id="CHEBI:33019"/>
        <dbReference type="ChEBI" id="CHEBI:61560"/>
        <dbReference type="ChEBI" id="CHEBI:173112"/>
        <dbReference type="EC" id="2.7.7.7"/>
    </reaction>
</comment>
<dbReference type="SUPFAM" id="SSF56672">
    <property type="entry name" value="DNA/RNA polymerases"/>
    <property type="match status" value="1"/>
</dbReference>
<reference evidence="9 10" key="1">
    <citation type="submission" date="2020-07" db="EMBL/GenBank/DDBJ databases">
        <authorList>
            <person name="Partida-Martinez L."/>
            <person name="Huntemann M."/>
            <person name="Clum A."/>
            <person name="Wang J."/>
            <person name="Palaniappan K."/>
            <person name="Ritter S."/>
            <person name="Chen I.-M."/>
            <person name="Stamatis D."/>
            <person name="Reddy T."/>
            <person name="O'Malley R."/>
            <person name="Daum C."/>
            <person name="Shapiro N."/>
            <person name="Ivanova N."/>
            <person name="Kyrpides N."/>
            <person name="Woyke T."/>
        </authorList>
    </citation>
    <scope>NUCLEOTIDE SEQUENCE [LARGE SCALE GENOMIC DNA]</scope>
    <source>
        <strain evidence="9 10">AS2.3</strain>
    </source>
</reference>
<dbReference type="CDD" id="cd03468">
    <property type="entry name" value="PolY_like"/>
    <property type="match status" value="1"/>
</dbReference>
<keyword evidence="10" id="KW-1185">Reference proteome</keyword>
<sequence length="522" mass="57709">MPKVFVERRYLALVFPWLPVERLRATRPHLFAGRGETPVAFVETIGNAVRLTATDLAAARAGLEPGLSLADARARVPELEVFPADAHADMDWLERLADGCTRYSPTVALMPPDALVIDIAGCAHAFDGERALAADVEARMARRGILARHAFGDTPEIARALARYAGAPAPDETRAVKRLPVAALELDADVTVALTRAGLKTVGEVMARPLAGIAARFGEEAATAVRRLAGDYKAPVKARVRVAPIAVERRFAEPIARTDYALEVLEDLAAEAAGTLAERHQGGRRWEARLFRADGHIQSLRVETGQPTRDVALLMRLFAERIDSLSDPLDPGFGYDLVRLDVALAERLDAAQLRLEGGAATRETGAGEGQVAQLVDQLSTRLGRGRVRRFGSRDSHIPEQAELMLPATADAPASAWPATEAGEPPLRPIYLFDPPQLIESVMAEVPDGPPHRFRWRRRVHEVARSEGPERIAGEWWRRHDAAIPTRDYYRVEDRRGRRFWIFRHGMHDEQAHPRWYLHGLFA</sequence>
<dbReference type="EC" id="2.7.7.7" evidence="2"/>
<dbReference type="AlphaFoldDB" id="A0A7Y9K108"/>
<accession>A0A7Y9K108</accession>
<evidence type="ECO:0000256" key="4">
    <source>
        <dbReference type="ARBA" id="ARBA00025589"/>
    </source>
</evidence>
<proteinExistence type="predicted"/>
<comment type="function">
    <text evidence="4">Poorly processive, error-prone DNA polymerase involved in untargeted mutagenesis. Copies undamaged DNA at stalled replication forks, which arise in vivo from mismatched or misaligned primer ends. These misaligned primers can be extended by PolIV. Exhibits no 3'-5' exonuclease (proofreading) activity. May be involved in translesional synthesis, in conjunction with the beta clamp from PolIII.</text>
</comment>
<dbReference type="InterPro" id="IPR001126">
    <property type="entry name" value="UmuC"/>
</dbReference>
<protein>
    <recommendedName>
        <fullName evidence="2">DNA-directed DNA polymerase</fullName>
        <ecNumber evidence="2">2.7.7.7</ecNumber>
    </recommendedName>
</protein>
<feature type="domain" description="UmuC" evidence="6">
    <location>
        <begin position="38"/>
        <end position="160"/>
    </location>
</feature>
<evidence type="ECO:0000313" key="10">
    <source>
        <dbReference type="Proteomes" id="UP000517753"/>
    </source>
</evidence>
<evidence type="ECO:0000259" key="7">
    <source>
        <dbReference type="Pfam" id="PF11799"/>
    </source>
</evidence>
<reference evidence="9 10" key="2">
    <citation type="submission" date="2020-08" db="EMBL/GenBank/DDBJ databases">
        <title>The Agave Microbiome: Exploring the role of microbial communities in plant adaptations to desert environments.</title>
        <authorList>
            <person name="Partida-Martinez L.P."/>
        </authorList>
    </citation>
    <scope>NUCLEOTIDE SEQUENCE [LARGE SCALE GENOMIC DNA]</scope>
    <source>
        <strain evidence="9 10">AS2.3</strain>
    </source>
</reference>
<gene>
    <name evidence="9" type="ORF">HD841_000243</name>
</gene>
<dbReference type="InterPro" id="IPR050356">
    <property type="entry name" value="SulA_CellDiv_inhibitor"/>
</dbReference>
<evidence type="ECO:0000256" key="5">
    <source>
        <dbReference type="ARBA" id="ARBA00049244"/>
    </source>
</evidence>
<evidence type="ECO:0000256" key="1">
    <source>
        <dbReference type="ARBA" id="ARBA00011245"/>
    </source>
</evidence>
<feature type="domain" description="DNA polymerase Y-family little finger" evidence="7">
    <location>
        <begin position="245"/>
        <end position="343"/>
    </location>
</feature>
<dbReference type="GO" id="GO:0003684">
    <property type="term" value="F:damaged DNA binding"/>
    <property type="evidence" value="ECO:0007669"/>
    <property type="project" value="InterPro"/>
</dbReference>
<dbReference type="InterPro" id="IPR045443">
    <property type="entry name" value="DUF6504"/>
</dbReference>
<evidence type="ECO:0000259" key="8">
    <source>
        <dbReference type="Pfam" id="PF20114"/>
    </source>
</evidence>
<evidence type="ECO:0000256" key="2">
    <source>
        <dbReference type="ARBA" id="ARBA00012417"/>
    </source>
</evidence>
<dbReference type="Proteomes" id="UP000517753">
    <property type="component" value="Unassembled WGS sequence"/>
</dbReference>
<dbReference type="PANTHER" id="PTHR35369:SF2">
    <property type="entry name" value="BLR3025 PROTEIN"/>
    <property type="match status" value="1"/>
</dbReference>
<comment type="caution">
    <text evidence="9">The sequence shown here is derived from an EMBL/GenBank/DDBJ whole genome shotgun (WGS) entry which is preliminary data.</text>
</comment>
<name>A0A7Y9K108_9SPHN</name>
<organism evidence="9 10">
    <name type="scientific">Sphingomonas melonis</name>
    <dbReference type="NCBI Taxonomy" id="152682"/>
    <lineage>
        <taxon>Bacteria</taxon>
        <taxon>Pseudomonadati</taxon>
        <taxon>Pseudomonadota</taxon>
        <taxon>Alphaproteobacteria</taxon>
        <taxon>Sphingomonadales</taxon>
        <taxon>Sphingomonadaceae</taxon>
        <taxon>Sphingomonas</taxon>
    </lineage>
</organism>